<dbReference type="Proteomes" id="UP001226691">
    <property type="component" value="Unassembled WGS sequence"/>
</dbReference>
<evidence type="ECO:0000313" key="2">
    <source>
        <dbReference type="Proteomes" id="UP001226691"/>
    </source>
</evidence>
<name>A0ABU0TWY3_MICTR</name>
<dbReference type="SUPFAM" id="SSF51182">
    <property type="entry name" value="RmlC-like cupins"/>
    <property type="match status" value="1"/>
</dbReference>
<reference evidence="1 2" key="1">
    <citation type="submission" date="2023-07" db="EMBL/GenBank/DDBJ databases">
        <title>Functional and genomic diversity of the sorghum phyllosphere microbiome.</title>
        <authorList>
            <person name="Shade A."/>
        </authorList>
    </citation>
    <scope>NUCLEOTIDE SEQUENCE [LARGE SCALE GENOMIC DNA]</scope>
    <source>
        <strain evidence="1 2">SORGH_AS_1207</strain>
    </source>
</reference>
<keyword evidence="2" id="KW-1185">Reference proteome</keyword>
<organism evidence="1 2">
    <name type="scientific">Microbacterium trichothecenolyticum</name>
    <name type="common">Aureobacterium trichothecenolyticum</name>
    <dbReference type="NCBI Taxonomy" id="69370"/>
    <lineage>
        <taxon>Bacteria</taxon>
        <taxon>Bacillati</taxon>
        <taxon>Actinomycetota</taxon>
        <taxon>Actinomycetes</taxon>
        <taxon>Micrococcales</taxon>
        <taxon>Microbacteriaceae</taxon>
        <taxon>Microbacterium</taxon>
    </lineage>
</organism>
<gene>
    <name evidence="1" type="ORF">QE412_002729</name>
</gene>
<accession>A0ABU0TWY3</accession>
<proteinExistence type="predicted"/>
<comment type="caution">
    <text evidence="1">The sequence shown here is derived from an EMBL/GenBank/DDBJ whole genome shotgun (WGS) entry which is preliminary data.</text>
</comment>
<sequence length="110" mass="11818">MHRTLVPWGGDIRLEIDGRTHDVRHGDAVRFSGQAQTHLVALDRPCHAVNLLASGSEPTLVTVAAGARFDDAAIALVTEASDVAARFDVIRLDPREPLPSIGVVVRFDGD</sequence>
<dbReference type="InterPro" id="IPR011051">
    <property type="entry name" value="RmlC_Cupin_sf"/>
</dbReference>
<protein>
    <submittedName>
        <fullName evidence="1">Uncharacterized protein</fullName>
    </submittedName>
</protein>
<evidence type="ECO:0000313" key="1">
    <source>
        <dbReference type="EMBL" id="MDQ1124156.1"/>
    </source>
</evidence>
<dbReference type="InterPro" id="IPR014710">
    <property type="entry name" value="RmlC-like_jellyroll"/>
</dbReference>
<dbReference type="EMBL" id="JAUTBF010000001">
    <property type="protein sequence ID" value="MDQ1124156.1"/>
    <property type="molecule type" value="Genomic_DNA"/>
</dbReference>
<dbReference type="Gene3D" id="2.60.120.10">
    <property type="entry name" value="Jelly Rolls"/>
    <property type="match status" value="1"/>
</dbReference>